<dbReference type="EMBL" id="LR590463">
    <property type="protein sequence ID" value="VTP60106.1"/>
    <property type="molecule type" value="Genomic_DNA"/>
</dbReference>
<evidence type="ECO:0000259" key="6">
    <source>
        <dbReference type="PROSITE" id="PS00623"/>
    </source>
</evidence>
<dbReference type="SUPFAM" id="SSF51905">
    <property type="entry name" value="FAD/NAD(P)-binding domain"/>
    <property type="match status" value="1"/>
</dbReference>
<dbReference type="InterPro" id="IPR036188">
    <property type="entry name" value="FAD/NAD-bd_sf"/>
</dbReference>
<comment type="cofactor">
    <cofactor evidence="1">
        <name>FAD</name>
        <dbReference type="ChEBI" id="CHEBI:57692"/>
    </cofactor>
</comment>
<reference evidence="8 9" key="1">
    <citation type="submission" date="2019-05" db="EMBL/GenBank/DDBJ databases">
        <authorList>
            <consortium name="Pathogen Informatics"/>
        </authorList>
    </citation>
    <scope>NUCLEOTIDE SEQUENCE [LARGE SCALE GENOMIC DNA]</scope>
    <source>
        <strain evidence="8 9">NCTC12971</strain>
    </source>
</reference>
<evidence type="ECO:0000256" key="3">
    <source>
        <dbReference type="ARBA" id="ARBA00022630"/>
    </source>
</evidence>
<dbReference type="Gene3D" id="3.50.50.60">
    <property type="entry name" value="FAD/NAD(P)-binding domain"/>
    <property type="match status" value="1"/>
</dbReference>
<dbReference type="PANTHER" id="PTHR11552">
    <property type="entry name" value="GLUCOSE-METHANOL-CHOLINE GMC OXIDOREDUCTASE"/>
    <property type="match status" value="1"/>
</dbReference>
<dbReference type="InterPro" id="IPR012132">
    <property type="entry name" value="GMC_OxRdtase"/>
</dbReference>
<dbReference type="PROSITE" id="PS51257">
    <property type="entry name" value="PROKAR_LIPOPROTEIN"/>
    <property type="match status" value="1"/>
</dbReference>
<dbReference type="GO" id="GO:0016614">
    <property type="term" value="F:oxidoreductase activity, acting on CH-OH group of donors"/>
    <property type="evidence" value="ECO:0007669"/>
    <property type="project" value="InterPro"/>
</dbReference>
<dbReference type="EC" id="1.1.99.-" evidence="8"/>
<dbReference type="Gene3D" id="3.30.560.10">
    <property type="entry name" value="Glucose Oxidase, domain 3"/>
    <property type="match status" value="1"/>
</dbReference>
<dbReference type="Pfam" id="PF00732">
    <property type="entry name" value="GMC_oxred_N"/>
    <property type="match status" value="1"/>
</dbReference>
<protein>
    <submittedName>
        <fullName evidence="8">Alcohol dehydrogenase [acceptor]</fullName>
        <ecNumber evidence="8">1.1.99.-</ecNumber>
    </submittedName>
</protein>
<comment type="similarity">
    <text evidence="2 5">Belongs to the GMC oxidoreductase family.</text>
</comment>
<dbReference type="PROSITE" id="PS00624">
    <property type="entry name" value="GMC_OXRED_2"/>
    <property type="match status" value="1"/>
</dbReference>
<keyword evidence="4 5" id="KW-0274">FAD</keyword>
<feature type="domain" description="Glucose-methanol-choline oxidoreductase N-terminal" evidence="7">
    <location>
        <begin position="255"/>
        <end position="269"/>
    </location>
</feature>
<gene>
    <name evidence="8" type="primary">alkJ_2</name>
    <name evidence="8" type="ORF">NCTC12971_00566</name>
</gene>
<proteinExistence type="inferred from homology"/>
<dbReference type="Proteomes" id="UP000307968">
    <property type="component" value="Chromosome"/>
</dbReference>
<dbReference type="GO" id="GO:0050660">
    <property type="term" value="F:flavin adenine dinucleotide binding"/>
    <property type="evidence" value="ECO:0007669"/>
    <property type="project" value="InterPro"/>
</dbReference>
<dbReference type="AlphaFoldDB" id="A0A4U9HBE1"/>
<organism evidence="8 9">
    <name type="scientific">Serratia rubidaea</name>
    <name type="common">Serratia marinorubra</name>
    <dbReference type="NCBI Taxonomy" id="61652"/>
    <lineage>
        <taxon>Bacteria</taxon>
        <taxon>Pseudomonadati</taxon>
        <taxon>Pseudomonadota</taxon>
        <taxon>Gammaproteobacteria</taxon>
        <taxon>Enterobacterales</taxon>
        <taxon>Yersiniaceae</taxon>
        <taxon>Serratia</taxon>
    </lineage>
</organism>
<sequence length="404" mass="44128">MSDNRFDYIIVGAGSAGCVLAAQLIRRTQARVLLLEAGGDDNNLFIKMPAGVAKIIAKKSWPYETEPEPHANGRRMQIAQGKVLGGSSSINGMIYIRGQQQDYDDWEQQYGCRGWGYRDVLPYFRRAEANESLSDAYHGDEGLLPVSENRYRHPLSMAFIRAGQELNLPYRNDFNGDSQHGVGFYQTTTRNGERASTARTYLQAVRDQQRLVVKLNALAHRVIIEDNVARGVAYSQNGGAEVSAFAEQEVIICAGAVGSPKLLMLSGIGPHAHLTSLGITPLADLPVGKNFHDHLHMSINASTRQPVSLFGADRGLQALRHGAQWLAFRSGVLTSNILEGAAFADSRGGDRPDVQVHFLPLLDGWDNVPGEPLPEVHGVTLKVGYLQPKARGECCCAAATRPTR</sequence>
<evidence type="ECO:0000313" key="9">
    <source>
        <dbReference type="Proteomes" id="UP000307968"/>
    </source>
</evidence>
<evidence type="ECO:0000259" key="7">
    <source>
        <dbReference type="PROSITE" id="PS00624"/>
    </source>
</evidence>
<dbReference type="PROSITE" id="PS00623">
    <property type="entry name" value="GMC_OXRED_1"/>
    <property type="match status" value="1"/>
</dbReference>
<evidence type="ECO:0000256" key="1">
    <source>
        <dbReference type="ARBA" id="ARBA00001974"/>
    </source>
</evidence>
<evidence type="ECO:0000256" key="5">
    <source>
        <dbReference type="RuleBase" id="RU003968"/>
    </source>
</evidence>
<dbReference type="InterPro" id="IPR000172">
    <property type="entry name" value="GMC_OxRdtase_N"/>
</dbReference>
<feature type="domain" description="Glucose-methanol-choline oxidoreductase N-terminal" evidence="6">
    <location>
        <begin position="81"/>
        <end position="104"/>
    </location>
</feature>
<dbReference type="PANTHER" id="PTHR11552:SF147">
    <property type="entry name" value="CHOLINE DEHYDROGENASE, MITOCHONDRIAL"/>
    <property type="match status" value="1"/>
</dbReference>
<keyword evidence="8" id="KW-0560">Oxidoreductase</keyword>
<evidence type="ECO:0000313" key="8">
    <source>
        <dbReference type="EMBL" id="VTP60106.1"/>
    </source>
</evidence>
<keyword evidence="3 5" id="KW-0285">Flavoprotein</keyword>
<name>A0A4U9HBE1_SERRU</name>
<evidence type="ECO:0000256" key="2">
    <source>
        <dbReference type="ARBA" id="ARBA00010790"/>
    </source>
</evidence>
<evidence type="ECO:0000256" key="4">
    <source>
        <dbReference type="ARBA" id="ARBA00022827"/>
    </source>
</evidence>
<accession>A0A4U9HBE1</accession>